<keyword evidence="1" id="KW-0812">Transmembrane</keyword>
<evidence type="ECO:0000313" key="2">
    <source>
        <dbReference type="EMBL" id="SES06898.1"/>
    </source>
</evidence>
<sequence length="97" mass="10591">MRGEGALGFLVAEAVTLCWWIATGIYEALTRIFDAVSRIYDALQPIFDPILKSRCNSGSTQPLTVILALAKGVQPLNFAKNFTNINAPRPPNRSVSL</sequence>
<reference evidence="3" key="1">
    <citation type="submission" date="2016-10" db="EMBL/GenBank/DDBJ databases">
        <authorList>
            <person name="Varghese N."/>
            <person name="Submissions S."/>
        </authorList>
    </citation>
    <scope>NUCLEOTIDE SEQUENCE [LARGE SCALE GENOMIC DNA]</scope>
    <source>
        <strain evidence="3">S9</strain>
    </source>
</reference>
<evidence type="ECO:0000256" key="1">
    <source>
        <dbReference type="SAM" id="Phobius"/>
    </source>
</evidence>
<dbReference type="Proteomes" id="UP000198571">
    <property type="component" value="Unassembled WGS sequence"/>
</dbReference>
<keyword evidence="3" id="KW-1185">Reference proteome</keyword>
<accession>A0A1H9UCB2</accession>
<organism evidence="2 3">
    <name type="scientific">Salipaludibacillus aurantiacus</name>
    <dbReference type="NCBI Taxonomy" id="1601833"/>
    <lineage>
        <taxon>Bacteria</taxon>
        <taxon>Bacillati</taxon>
        <taxon>Bacillota</taxon>
        <taxon>Bacilli</taxon>
        <taxon>Bacillales</taxon>
        <taxon>Bacillaceae</taxon>
    </lineage>
</organism>
<keyword evidence="1" id="KW-0472">Membrane</keyword>
<feature type="transmembrane region" description="Helical" evidence="1">
    <location>
        <begin position="6"/>
        <end position="29"/>
    </location>
</feature>
<dbReference type="AlphaFoldDB" id="A0A1H9UCB2"/>
<gene>
    <name evidence="2" type="ORF">SAMN05518684_107111</name>
</gene>
<name>A0A1H9UCB2_9BACI</name>
<protein>
    <submittedName>
        <fullName evidence="2">Uncharacterized protein</fullName>
    </submittedName>
</protein>
<keyword evidence="1" id="KW-1133">Transmembrane helix</keyword>
<proteinExistence type="predicted"/>
<dbReference type="EMBL" id="FOGT01000007">
    <property type="protein sequence ID" value="SES06898.1"/>
    <property type="molecule type" value="Genomic_DNA"/>
</dbReference>
<evidence type="ECO:0000313" key="3">
    <source>
        <dbReference type="Proteomes" id="UP000198571"/>
    </source>
</evidence>